<organism evidence="2 3">
    <name type="scientific">Lentinus brumalis</name>
    <dbReference type="NCBI Taxonomy" id="2498619"/>
    <lineage>
        <taxon>Eukaryota</taxon>
        <taxon>Fungi</taxon>
        <taxon>Dikarya</taxon>
        <taxon>Basidiomycota</taxon>
        <taxon>Agaricomycotina</taxon>
        <taxon>Agaricomycetes</taxon>
        <taxon>Polyporales</taxon>
        <taxon>Polyporaceae</taxon>
        <taxon>Lentinus</taxon>
    </lineage>
</organism>
<feature type="region of interest" description="Disordered" evidence="1">
    <location>
        <begin position="1"/>
        <end position="29"/>
    </location>
</feature>
<keyword evidence="3" id="KW-1185">Reference proteome</keyword>
<proteinExistence type="predicted"/>
<name>A0A371CMD1_9APHY</name>
<sequence>MHESSELAKLPWTRTRDRSRSSPLRPNRSRLMGMTIEGYSRWPDEDSYCLDMRLSGRIYERFLADNLVTTRKPVCTSSETCGSGIVLRYATARYTVHTSTPSLPRLSVL</sequence>
<dbReference type="Proteomes" id="UP000256964">
    <property type="component" value="Unassembled WGS sequence"/>
</dbReference>
<gene>
    <name evidence="2" type="ORF">OH76DRAFT_217186</name>
</gene>
<protein>
    <submittedName>
        <fullName evidence="2">Uncharacterized protein</fullName>
    </submittedName>
</protein>
<evidence type="ECO:0000313" key="3">
    <source>
        <dbReference type="Proteomes" id="UP000256964"/>
    </source>
</evidence>
<dbReference type="AlphaFoldDB" id="A0A371CMD1"/>
<dbReference type="EMBL" id="KZ857512">
    <property type="protein sequence ID" value="RDX41438.1"/>
    <property type="molecule type" value="Genomic_DNA"/>
</dbReference>
<accession>A0A371CMD1</accession>
<evidence type="ECO:0000313" key="2">
    <source>
        <dbReference type="EMBL" id="RDX41438.1"/>
    </source>
</evidence>
<evidence type="ECO:0000256" key="1">
    <source>
        <dbReference type="SAM" id="MobiDB-lite"/>
    </source>
</evidence>
<reference evidence="2 3" key="1">
    <citation type="journal article" date="2018" name="Biotechnol. Biofuels">
        <title>Integrative visual omics of the white-rot fungus Polyporus brumalis exposes the biotechnological potential of its oxidative enzymes for delignifying raw plant biomass.</title>
        <authorList>
            <person name="Miyauchi S."/>
            <person name="Rancon A."/>
            <person name="Drula E."/>
            <person name="Hage H."/>
            <person name="Chaduli D."/>
            <person name="Favel A."/>
            <person name="Grisel S."/>
            <person name="Henrissat B."/>
            <person name="Herpoel-Gimbert I."/>
            <person name="Ruiz-Duenas F.J."/>
            <person name="Chevret D."/>
            <person name="Hainaut M."/>
            <person name="Lin J."/>
            <person name="Wang M."/>
            <person name="Pangilinan J."/>
            <person name="Lipzen A."/>
            <person name="Lesage-Meessen L."/>
            <person name="Navarro D."/>
            <person name="Riley R."/>
            <person name="Grigoriev I.V."/>
            <person name="Zhou S."/>
            <person name="Raouche S."/>
            <person name="Rosso M.N."/>
        </authorList>
    </citation>
    <scope>NUCLEOTIDE SEQUENCE [LARGE SCALE GENOMIC DNA]</scope>
    <source>
        <strain evidence="2 3">BRFM 1820</strain>
    </source>
</reference>